<keyword evidence="7" id="KW-0862">Zinc</keyword>
<keyword evidence="3" id="KW-0479">Metal-binding</keyword>
<keyword evidence="1" id="KW-0639">Primosome</keyword>
<proteinExistence type="predicted"/>
<dbReference type="Pfam" id="PF00270">
    <property type="entry name" value="DEAD"/>
    <property type="match status" value="1"/>
</dbReference>
<keyword evidence="2" id="KW-0235">DNA replication</keyword>
<dbReference type="GO" id="GO:0006310">
    <property type="term" value="P:DNA recombination"/>
    <property type="evidence" value="ECO:0007669"/>
    <property type="project" value="InterPro"/>
</dbReference>
<dbReference type="GO" id="GO:0003677">
    <property type="term" value="F:DNA binding"/>
    <property type="evidence" value="ECO:0007669"/>
    <property type="project" value="UniProtKB-KW"/>
</dbReference>
<evidence type="ECO:0000256" key="11">
    <source>
        <dbReference type="ARBA" id="ARBA00034808"/>
    </source>
</evidence>
<keyword evidence="10" id="KW-0413">Isomerase</keyword>
<evidence type="ECO:0000256" key="10">
    <source>
        <dbReference type="ARBA" id="ARBA00023235"/>
    </source>
</evidence>
<dbReference type="GO" id="GO:0016787">
    <property type="term" value="F:hydrolase activity"/>
    <property type="evidence" value="ECO:0007669"/>
    <property type="project" value="UniProtKB-KW"/>
</dbReference>
<keyword evidence="6" id="KW-0347">Helicase</keyword>
<dbReference type="GO" id="GO:0046872">
    <property type="term" value="F:metal ion binding"/>
    <property type="evidence" value="ECO:0007669"/>
    <property type="project" value="UniProtKB-KW"/>
</dbReference>
<dbReference type="GO" id="GO:0006302">
    <property type="term" value="P:double-strand break repair"/>
    <property type="evidence" value="ECO:0007669"/>
    <property type="project" value="InterPro"/>
</dbReference>
<dbReference type="Gene3D" id="3.40.50.300">
    <property type="entry name" value="P-loop containing nucleotide triphosphate hydrolases"/>
    <property type="match status" value="1"/>
</dbReference>
<gene>
    <name evidence="14" type="ORF">EVA_14511</name>
</gene>
<evidence type="ECO:0000256" key="5">
    <source>
        <dbReference type="ARBA" id="ARBA00022801"/>
    </source>
</evidence>
<evidence type="ECO:0000256" key="4">
    <source>
        <dbReference type="ARBA" id="ARBA00022741"/>
    </source>
</evidence>
<dbReference type="NCBIfam" id="TIGR00595">
    <property type="entry name" value="priA"/>
    <property type="match status" value="1"/>
</dbReference>
<evidence type="ECO:0000256" key="9">
    <source>
        <dbReference type="ARBA" id="ARBA00023125"/>
    </source>
</evidence>
<evidence type="ECO:0000256" key="1">
    <source>
        <dbReference type="ARBA" id="ARBA00022515"/>
    </source>
</evidence>
<dbReference type="EC" id="5.6.2.4" evidence="11"/>
<dbReference type="GO" id="GO:0043138">
    <property type="term" value="F:3'-5' DNA helicase activity"/>
    <property type="evidence" value="ECO:0007669"/>
    <property type="project" value="UniProtKB-EC"/>
</dbReference>
<comment type="caution">
    <text evidence="14">The sequence shown here is derived from an EMBL/GenBank/DDBJ whole genome shotgun (WGS) entry which is preliminary data.</text>
</comment>
<evidence type="ECO:0000256" key="8">
    <source>
        <dbReference type="ARBA" id="ARBA00022840"/>
    </source>
</evidence>
<dbReference type="PROSITE" id="PS51192">
    <property type="entry name" value="HELICASE_ATP_BIND_1"/>
    <property type="match status" value="1"/>
</dbReference>
<dbReference type="GO" id="GO:0005524">
    <property type="term" value="F:ATP binding"/>
    <property type="evidence" value="ECO:0007669"/>
    <property type="project" value="UniProtKB-KW"/>
</dbReference>
<feature type="non-terminal residue" evidence="14">
    <location>
        <position position="1"/>
    </location>
</feature>
<dbReference type="InterPro" id="IPR014001">
    <property type="entry name" value="Helicase_ATP-bd"/>
</dbReference>
<dbReference type="GO" id="GO:0006269">
    <property type="term" value="P:DNA replication, synthesis of primer"/>
    <property type="evidence" value="ECO:0007669"/>
    <property type="project" value="UniProtKB-KW"/>
</dbReference>
<evidence type="ECO:0000256" key="7">
    <source>
        <dbReference type="ARBA" id="ARBA00022833"/>
    </source>
</evidence>
<evidence type="ECO:0000256" key="12">
    <source>
        <dbReference type="ARBA" id="ARBA00048988"/>
    </source>
</evidence>
<dbReference type="InterPro" id="IPR005259">
    <property type="entry name" value="PriA"/>
</dbReference>
<comment type="catalytic activity">
    <reaction evidence="12">
        <text>ATP + H2O = ADP + phosphate + H(+)</text>
        <dbReference type="Rhea" id="RHEA:13065"/>
        <dbReference type="ChEBI" id="CHEBI:15377"/>
        <dbReference type="ChEBI" id="CHEBI:15378"/>
        <dbReference type="ChEBI" id="CHEBI:30616"/>
        <dbReference type="ChEBI" id="CHEBI:43474"/>
        <dbReference type="ChEBI" id="CHEBI:456216"/>
        <dbReference type="EC" id="5.6.2.4"/>
    </reaction>
</comment>
<dbReference type="CDD" id="cd17929">
    <property type="entry name" value="DEXHc_priA"/>
    <property type="match status" value="1"/>
</dbReference>
<keyword evidence="8" id="KW-0067">ATP-binding</keyword>
<evidence type="ECO:0000259" key="13">
    <source>
        <dbReference type="PROSITE" id="PS51192"/>
    </source>
</evidence>
<dbReference type="FunFam" id="3.40.50.300:FF:000489">
    <property type="entry name" value="Primosome assembly protein PriA"/>
    <property type="match status" value="1"/>
</dbReference>
<dbReference type="InterPro" id="IPR011545">
    <property type="entry name" value="DEAD/DEAH_box_helicase_dom"/>
</dbReference>
<sequence>LRNSYNRVQQPAEVLQLTEEQQRAVTLIDEAADKRKPQTFLLQGITGSGKTEVYLRAAAHAVERGRQVLMLVPEIALTAQLVKRFQAWFGNNIAVAHSKLSQNERGDVWYRMRTGDAQVLIGVRSAVFAPFENLGLVIIDEEHESSYKQEERPNYHAREVALQRCKNTGSPLVLGSATPDLCTYYAALSQKYTHLRLTHRPNGSQLPQVDIVDMRRELQEKNFGVLSRKLQQALVQTAAEGEQAIVLLKRRGHSTFVMCRDCG</sequence>
<reference evidence="14" key="1">
    <citation type="journal article" date="2012" name="PLoS ONE">
        <title>Gene sets for utilization of primary and secondary nutrition supplies in the distal gut of endangered iberian lynx.</title>
        <authorList>
            <person name="Alcaide M."/>
            <person name="Messina E."/>
            <person name="Richter M."/>
            <person name="Bargiela R."/>
            <person name="Peplies J."/>
            <person name="Huws S.A."/>
            <person name="Newbold C.J."/>
            <person name="Golyshin P.N."/>
            <person name="Simon M.A."/>
            <person name="Lopez G."/>
            <person name="Yakimov M.M."/>
            <person name="Ferrer M."/>
        </authorList>
    </citation>
    <scope>NUCLEOTIDE SEQUENCE</scope>
</reference>
<evidence type="ECO:0000256" key="6">
    <source>
        <dbReference type="ARBA" id="ARBA00022806"/>
    </source>
</evidence>
<feature type="non-terminal residue" evidence="14">
    <location>
        <position position="263"/>
    </location>
</feature>
<keyword evidence="5" id="KW-0378">Hydrolase</keyword>
<accession>J9G6F7</accession>
<dbReference type="GO" id="GO:1990077">
    <property type="term" value="C:primosome complex"/>
    <property type="evidence" value="ECO:0007669"/>
    <property type="project" value="UniProtKB-KW"/>
</dbReference>
<dbReference type="SUPFAM" id="SSF52540">
    <property type="entry name" value="P-loop containing nucleoside triphosphate hydrolases"/>
    <property type="match status" value="1"/>
</dbReference>
<dbReference type="SMART" id="SM00487">
    <property type="entry name" value="DEXDc"/>
    <property type="match status" value="1"/>
</dbReference>
<keyword evidence="4" id="KW-0547">Nucleotide-binding</keyword>
<dbReference type="AlphaFoldDB" id="J9G6F7"/>
<keyword evidence="9" id="KW-0238">DNA-binding</keyword>
<organism evidence="14">
    <name type="scientific">gut metagenome</name>
    <dbReference type="NCBI Taxonomy" id="749906"/>
    <lineage>
        <taxon>unclassified sequences</taxon>
        <taxon>metagenomes</taxon>
        <taxon>organismal metagenomes</taxon>
    </lineage>
</organism>
<feature type="domain" description="Helicase ATP-binding" evidence="13">
    <location>
        <begin position="31"/>
        <end position="197"/>
    </location>
</feature>
<dbReference type="InterPro" id="IPR027417">
    <property type="entry name" value="P-loop_NTPase"/>
</dbReference>
<dbReference type="PANTHER" id="PTHR30580:SF0">
    <property type="entry name" value="PRIMOSOMAL PROTEIN N"/>
    <property type="match status" value="1"/>
</dbReference>
<evidence type="ECO:0000256" key="3">
    <source>
        <dbReference type="ARBA" id="ARBA00022723"/>
    </source>
</evidence>
<name>J9G6F7_9ZZZZ</name>
<protein>
    <recommendedName>
        <fullName evidence="11">DNA 3'-5' helicase</fullName>
        <ecNumber evidence="11">5.6.2.4</ecNumber>
    </recommendedName>
</protein>
<dbReference type="PANTHER" id="PTHR30580">
    <property type="entry name" value="PRIMOSOMAL PROTEIN N"/>
    <property type="match status" value="1"/>
</dbReference>
<dbReference type="GO" id="GO:0006270">
    <property type="term" value="P:DNA replication initiation"/>
    <property type="evidence" value="ECO:0007669"/>
    <property type="project" value="TreeGrafter"/>
</dbReference>
<evidence type="ECO:0000313" key="14">
    <source>
        <dbReference type="EMBL" id="EJW97382.1"/>
    </source>
</evidence>
<dbReference type="EMBL" id="AMCI01004792">
    <property type="protein sequence ID" value="EJW97382.1"/>
    <property type="molecule type" value="Genomic_DNA"/>
</dbReference>
<evidence type="ECO:0000256" key="2">
    <source>
        <dbReference type="ARBA" id="ARBA00022705"/>
    </source>
</evidence>